<feature type="non-terminal residue" evidence="1">
    <location>
        <position position="1"/>
    </location>
</feature>
<evidence type="ECO:0000313" key="2">
    <source>
        <dbReference type="Proteomes" id="UP000814128"/>
    </source>
</evidence>
<evidence type="ECO:0000313" key="1">
    <source>
        <dbReference type="EMBL" id="KAI0031861.1"/>
    </source>
</evidence>
<accession>A0ACB8QKH0</accession>
<comment type="caution">
    <text evidence="1">The sequence shown here is derived from an EMBL/GenBank/DDBJ whole genome shotgun (WGS) entry which is preliminary data.</text>
</comment>
<sequence length="355" mass="38681">FRVLFFGLDQFSCKVFDRLRANPDIWESITVATKADRYTGRHRDPSSSAPLKTLASTLDFPILTIPESSKDFHSWTLPAPFGTVTSPPDPANILITASFGRILPGRILSHFAPTRCLNVHPSSLPAYRGPAPIQRVIMNGEIETAVSIIEMTEYIPKAKRAVLGKDDGGIDGGDIWAMERAPIPANATFPSLRDALAQMGGDLLVSVLRGMLTGVLTCGAPQTPPSPATPRANKILTSDAFIDFTSLSAAEIIRRHRAISHQEPLVAFLSSKLRVQFHEPSVRDMPSPPFAPSSGWLDKKTGCLLVVCHDGSVLAVPKLKSDSRALLMAKEWWNGAPRTIDEETGQILVRFVKPS</sequence>
<keyword evidence="1" id="KW-0808">Transferase</keyword>
<protein>
    <submittedName>
        <fullName evidence="1">Formyl transferase</fullName>
    </submittedName>
</protein>
<gene>
    <name evidence="1" type="ORF">K488DRAFT_21306</name>
</gene>
<organism evidence="1 2">
    <name type="scientific">Vararia minispora EC-137</name>
    <dbReference type="NCBI Taxonomy" id="1314806"/>
    <lineage>
        <taxon>Eukaryota</taxon>
        <taxon>Fungi</taxon>
        <taxon>Dikarya</taxon>
        <taxon>Basidiomycota</taxon>
        <taxon>Agaricomycotina</taxon>
        <taxon>Agaricomycetes</taxon>
        <taxon>Russulales</taxon>
        <taxon>Lachnocladiaceae</taxon>
        <taxon>Vararia</taxon>
    </lineage>
</organism>
<name>A0ACB8QKH0_9AGAM</name>
<feature type="non-terminal residue" evidence="1">
    <location>
        <position position="355"/>
    </location>
</feature>
<dbReference type="Proteomes" id="UP000814128">
    <property type="component" value="Unassembled WGS sequence"/>
</dbReference>
<dbReference type="EMBL" id="MU273565">
    <property type="protein sequence ID" value="KAI0031861.1"/>
    <property type="molecule type" value="Genomic_DNA"/>
</dbReference>
<keyword evidence="2" id="KW-1185">Reference proteome</keyword>
<proteinExistence type="predicted"/>
<reference evidence="1" key="1">
    <citation type="submission" date="2021-02" db="EMBL/GenBank/DDBJ databases">
        <authorList>
            <consortium name="DOE Joint Genome Institute"/>
            <person name="Ahrendt S."/>
            <person name="Looney B.P."/>
            <person name="Miyauchi S."/>
            <person name="Morin E."/>
            <person name="Drula E."/>
            <person name="Courty P.E."/>
            <person name="Chicoki N."/>
            <person name="Fauchery L."/>
            <person name="Kohler A."/>
            <person name="Kuo A."/>
            <person name="Labutti K."/>
            <person name="Pangilinan J."/>
            <person name="Lipzen A."/>
            <person name="Riley R."/>
            <person name="Andreopoulos W."/>
            <person name="He G."/>
            <person name="Johnson J."/>
            <person name="Barry K.W."/>
            <person name="Grigoriev I.V."/>
            <person name="Nagy L."/>
            <person name="Hibbett D."/>
            <person name="Henrissat B."/>
            <person name="Matheny P.B."/>
            <person name="Labbe J."/>
            <person name="Martin F."/>
        </authorList>
    </citation>
    <scope>NUCLEOTIDE SEQUENCE</scope>
    <source>
        <strain evidence="1">EC-137</strain>
    </source>
</reference>
<reference evidence="1" key="2">
    <citation type="journal article" date="2022" name="New Phytol.">
        <title>Evolutionary transition to the ectomycorrhizal habit in the genomes of a hyperdiverse lineage of mushroom-forming fungi.</title>
        <authorList>
            <person name="Looney B."/>
            <person name="Miyauchi S."/>
            <person name="Morin E."/>
            <person name="Drula E."/>
            <person name="Courty P.E."/>
            <person name="Kohler A."/>
            <person name="Kuo A."/>
            <person name="LaButti K."/>
            <person name="Pangilinan J."/>
            <person name="Lipzen A."/>
            <person name="Riley R."/>
            <person name="Andreopoulos W."/>
            <person name="He G."/>
            <person name="Johnson J."/>
            <person name="Nolan M."/>
            <person name="Tritt A."/>
            <person name="Barry K.W."/>
            <person name="Grigoriev I.V."/>
            <person name="Nagy L.G."/>
            <person name="Hibbett D."/>
            <person name="Henrissat B."/>
            <person name="Matheny P.B."/>
            <person name="Labbe J."/>
            <person name="Martin F.M."/>
        </authorList>
    </citation>
    <scope>NUCLEOTIDE SEQUENCE</scope>
    <source>
        <strain evidence="1">EC-137</strain>
    </source>
</reference>